<dbReference type="SUPFAM" id="SSF103473">
    <property type="entry name" value="MFS general substrate transporter"/>
    <property type="match status" value="1"/>
</dbReference>
<evidence type="ECO:0000256" key="3">
    <source>
        <dbReference type="ARBA" id="ARBA00022989"/>
    </source>
</evidence>
<dbReference type="AlphaFoldDB" id="A0A286U8Q3"/>
<dbReference type="PANTHER" id="PTHR23502:SF7">
    <property type="entry name" value="DRUG_PROTON ANTIPORTER YHK8-RELATED"/>
    <property type="match status" value="1"/>
</dbReference>
<feature type="transmembrane region" description="Helical" evidence="6">
    <location>
        <begin position="420"/>
        <end position="445"/>
    </location>
</feature>
<dbReference type="PANTHER" id="PTHR23502">
    <property type="entry name" value="MAJOR FACILITATOR SUPERFAMILY"/>
    <property type="match status" value="1"/>
</dbReference>
<sequence length="517" mass="56424">MRHISSGHVADSSVIADDATITNVNDQKIDSSNSNIEKLEKESANKIESEETQYGSQSVSTTPVELEPHEDPKNMSPFRKWVAVVVISSASLCATCASSMAASAETGESRDFHVSKIVTILGISLYVEGLGCGPLLLGPLSEFFGRTPIYLTSYLFFFAFSFPVAFAPNIAVFLVFRFLTGFSSAAFLSVAGGSVSDLFTNDKVANPMAFYTISPFAGPVIGPLISGFINQNVSWRWTYYVLIIWIFVELVALYLFVPETYAPVLLKKKSRRLRRLNGLPEPEEVGKKAILHAIALSCYKPFELLLFDRMALLLDLWSALILGILYLAFQAFPIIFGEHHGFSSGLQGCSFLGIGIGLVLGTATQPFWNRLYKEYTIEHDGHPPPEMRLLMGMPGGILVSLGLFIIAFTTFPGVHWIGPIIGSIPFGTGIILVYTAVFTYLVTAYRPIAASAMAANSALRSAFAAAFPLFAPAMYHRLGTVGATALLGGLTTIMAPLPFIFYKYGPRIRQKSKYAMS</sequence>
<evidence type="ECO:0000256" key="5">
    <source>
        <dbReference type="SAM" id="MobiDB-lite"/>
    </source>
</evidence>
<keyword evidence="9" id="KW-1185">Reference proteome</keyword>
<evidence type="ECO:0000256" key="6">
    <source>
        <dbReference type="SAM" id="Phobius"/>
    </source>
</evidence>
<feature type="transmembrane region" description="Helical" evidence="6">
    <location>
        <begin position="149"/>
        <end position="168"/>
    </location>
</feature>
<feature type="transmembrane region" description="Helical" evidence="6">
    <location>
        <begin position="241"/>
        <end position="266"/>
    </location>
</feature>
<evidence type="ECO:0000256" key="2">
    <source>
        <dbReference type="ARBA" id="ARBA00022692"/>
    </source>
</evidence>
<dbReference type="InterPro" id="IPR036259">
    <property type="entry name" value="MFS_trans_sf"/>
</dbReference>
<evidence type="ECO:0000313" key="8">
    <source>
        <dbReference type="EMBL" id="PAV15967.1"/>
    </source>
</evidence>
<dbReference type="InterPro" id="IPR020846">
    <property type="entry name" value="MFS_dom"/>
</dbReference>
<feature type="transmembrane region" description="Helical" evidence="6">
    <location>
        <begin position="114"/>
        <end position="137"/>
    </location>
</feature>
<proteinExistence type="predicted"/>
<dbReference type="GO" id="GO:0005886">
    <property type="term" value="C:plasma membrane"/>
    <property type="evidence" value="ECO:0007669"/>
    <property type="project" value="TreeGrafter"/>
</dbReference>
<feature type="domain" description="Major facilitator superfamily (MFS) profile" evidence="7">
    <location>
        <begin position="83"/>
        <end position="517"/>
    </location>
</feature>
<comment type="subcellular location">
    <subcellularLocation>
        <location evidence="1">Membrane</location>
        <topology evidence="1">Multi-pass membrane protein</topology>
    </subcellularLocation>
</comment>
<dbReference type="Gene3D" id="1.20.1250.20">
    <property type="entry name" value="MFS general substrate transporter like domains"/>
    <property type="match status" value="1"/>
</dbReference>
<feature type="transmembrane region" description="Helical" evidence="6">
    <location>
        <begin position="81"/>
        <end position="102"/>
    </location>
</feature>
<dbReference type="InParanoid" id="A0A286U8Q3"/>
<dbReference type="FunFam" id="1.20.1250.20:FF:000082">
    <property type="entry name" value="MFS multidrug transporter, putative"/>
    <property type="match status" value="1"/>
</dbReference>
<feature type="transmembrane region" description="Helical" evidence="6">
    <location>
        <begin position="208"/>
        <end position="229"/>
    </location>
</feature>
<evidence type="ECO:0000259" key="7">
    <source>
        <dbReference type="PROSITE" id="PS50850"/>
    </source>
</evidence>
<evidence type="ECO:0000256" key="4">
    <source>
        <dbReference type="ARBA" id="ARBA00023136"/>
    </source>
</evidence>
<feature type="transmembrane region" description="Helical" evidence="6">
    <location>
        <begin position="310"/>
        <end position="332"/>
    </location>
</feature>
<gene>
    <name evidence="8" type="ORF">PNOK_0882500</name>
</gene>
<feature type="transmembrane region" description="Helical" evidence="6">
    <location>
        <begin position="481"/>
        <end position="502"/>
    </location>
</feature>
<feature type="transmembrane region" description="Helical" evidence="6">
    <location>
        <begin position="457"/>
        <end position="475"/>
    </location>
</feature>
<keyword evidence="2 6" id="KW-0812">Transmembrane</keyword>
<feature type="transmembrane region" description="Helical" evidence="6">
    <location>
        <begin position="344"/>
        <end position="368"/>
    </location>
</feature>
<dbReference type="GO" id="GO:0022857">
    <property type="term" value="F:transmembrane transporter activity"/>
    <property type="evidence" value="ECO:0007669"/>
    <property type="project" value="InterPro"/>
</dbReference>
<dbReference type="InterPro" id="IPR011701">
    <property type="entry name" value="MFS"/>
</dbReference>
<evidence type="ECO:0000256" key="1">
    <source>
        <dbReference type="ARBA" id="ARBA00004141"/>
    </source>
</evidence>
<dbReference type="Pfam" id="PF07690">
    <property type="entry name" value="MFS_1"/>
    <property type="match status" value="1"/>
</dbReference>
<feature type="region of interest" description="Disordered" evidence="5">
    <location>
        <begin position="42"/>
        <end position="72"/>
    </location>
</feature>
<accession>A0A286U8Q3</accession>
<dbReference type="STRING" id="2282107.A0A286U8Q3"/>
<dbReference type="PROSITE" id="PS50850">
    <property type="entry name" value="MFS"/>
    <property type="match status" value="1"/>
</dbReference>
<keyword evidence="3 6" id="KW-1133">Transmembrane helix</keyword>
<evidence type="ECO:0000313" key="9">
    <source>
        <dbReference type="Proteomes" id="UP000217199"/>
    </source>
</evidence>
<dbReference type="OrthoDB" id="3561359at2759"/>
<reference evidence="8 9" key="1">
    <citation type="journal article" date="2017" name="Mol. Ecol.">
        <title>Comparative and population genomic landscape of Phellinus noxius: A hypervariable fungus causing root rot in trees.</title>
        <authorList>
            <person name="Chung C.L."/>
            <person name="Lee T.J."/>
            <person name="Akiba M."/>
            <person name="Lee H.H."/>
            <person name="Kuo T.H."/>
            <person name="Liu D."/>
            <person name="Ke H.M."/>
            <person name="Yokoi T."/>
            <person name="Roa M.B."/>
            <person name="Lu M.J."/>
            <person name="Chang Y.Y."/>
            <person name="Ann P.J."/>
            <person name="Tsai J.N."/>
            <person name="Chen C.Y."/>
            <person name="Tzean S.S."/>
            <person name="Ota Y."/>
            <person name="Hattori T."/>
            <person name="Sahashi N."/>
            <person name="Liou R.F."/>
            <person name="Kikuchi T."/>
            <person name="Tsai I.J."/>
        </authorList>
    </citation>
    <scope>NUCLEOTIDE SEQUENCE [LARGE SCALE GENOMIC DNA]</scope>
    <source>
        <strain evidence="8 9">FFPRI411160</strain>
    </source>
</reference>
<keyword evidence="4 6" id="KW-0472">Membrane</keyword>
<feature type="transmembrane region" description="Helical" evidence="6">
    <location>
        <begin position="389"/>
        <end position="408"/>
    </location>
</feature>
<comment type="caution">
    <text evidence="8">The sequence shown here is derived from an EMBL/GenBank/DDBJ whole genome shotgun (WGS) entry which is preliminary data.</text>
</comment>
<name>A0A286U8Q3_9AGAM</name>
<dbReference type="Proteomes" id="UP000217199">
    <property type="component" value="Unassembled WGS sequence"/>
</dbReference>
<organism evidence="8 9">
    <name type="scientific">Pyrrhoderma noxium</name>
    <dbReference type="NCBI Taxonomy" id="2282107"/>
    <lineage>
        <taxon>Eukaryota</taxon>
        <taxon>Fungi</taxon>
        <taxon>Dikarya</taxon>
        <taxon>Basidiomycota</taxon>
        <taxon>Agaricomycotina</taxon>
        <taxon>Agaricomycetes</taxon>
        <taxon>Hymenochaetales</taxon>
        <taxon>Hymenochaetaceae</taxon>
        <taxon>Pyrrhoderma</taxon>
    </lineage>
</organism>
<feature type="compositionally biased region" description="Polar residues" evidence="5">
    <location>
        <begin position="52"/>
        <end position="63"/>
    </location>
</feature>
<protein>
    <submittedName>
        <fullName evidence="8">MFS general substrate transporter</fullName>
    </submittedName>
</protein>
<dbReference type="EMBL" id="NBII01000009">
    <property type="protein sequence ID" value="PAV15967.1"/>
    <property type="molecule type" value="Genomic_DNA"/>
</dbReference>
<dbReference type="CDD" id="cd17323">
    <property type="entry name" value="MFS_Tpo1_MDR_like"/>
    <property type="match status" value="1"/>
</dbReference>